<dbReference type="SUPFAM" id="SSF52058">
    <property type="entry name" value="L domain-like"/>
    <property type="match status" value="1"/>
</dbReference>
<feature type="domain" description="LRRNT" evidence="5">
    <location>
        <begin position="18"/>
        <end position="51"/>
    </location>
</feature>
<keyword evidence="3" id="KW-0677">Repeat</keyword>
<dbReference type="PANTHER" id="PTHR24369:SF210">
    <property type="entry name" value="CHAOPTIN-RELATED"/>
    <property type="match status" value="1"/>
</dbReference>
<dbReference type="OrthoDB" id="6343311at2759"/>
<accession>A0A2G9UL07</accession>
<evidence type="ECO:0000259" key="5">
    <source>
        <dbReference type="SMART" id="SM00013"/>
    </source>
</evidence>
<dbReference type="Gene3D" id="3.80.10.10">
    <property type="entry name" value="Ribonuclease Inhibitor"/>
    <property type="match status" value="1"/>
</dbReference>
<dbReference type="Pfam" id="PF01462">
    <property type="entry name" value="LRRNT"/>
    <property type="match status" value="1"/>
</dbReference>
<keyword evidence="2 4" id="KW-0732">Signal</keyword>
<keyword evidence="7" id="KW-1185">Reference proteome</keyword>
<evidence type="ECO:0000256" key="3">
    <source>
        <dbReference type="ARBA" id="ARBA00022737"/>
    </source>
</evidence>
<dbReference type="InterPro" id="IPR032675">
    <property type="entry name" value="LRR_dom_sf"/>
</dbReference>
<evidence type="ECO:0000256" key="2">
    <source>
        <dbReference type="ARBA" id="ARBA00022729"/>
    </source>
</evidence>
<dbReference type="EMBL" id="KZ346369">
    <property type="protein sequence ID" value="PIO70170.1"/>
    <property type="molecule type" value="Genomic_DNA"/>
</dbReference>
<dbReference type="InterPro" id="IPR001611">
    <property type="entry name" value="Leu-rich_rpt"/>
</dbReference>
<dbReference type="Proteomes" id="UP000230423">
    <property type="component" value="Unassembled WGS sequence"/>
</dbReference>
<dbReference type="SMART" id="SM00013">
    <property type="entry name" value="LRRNT"/>
    <property type="match status" value="1"/>
</dbReference>
<evidence type="ECO:0000313" key="7">
    <source>
        <dbReference type="Proteomes" id="UP000230423"/>
    </source>
</evidence>
<keyword evidence="1" id="KW-0433">Leucine-rich repeat</keyword>
<dbReference type="InterPro" id="IPR000372">
    <property type="entry name" value="LRRNT"/>
</dbReference>
<dbReference type="InterPro" id="IPR050541">
    <property type="entry name" value="LRR_TM_domain-containing"/>
</dbReference>
<name>A0A2G9UL07_TELCI</name>
<evidence type="ECO:0000256" key="4">
    <source>
        <dbReference type="SAM" id="SignalP"/>
    </source>
</evidence>
<evidence type="ECO:0000313" key="6">
    <source>
        <dbReference type="EMBL" id="PIO70170.1"/>
    </source>
</evidence>
<dbReference type="PANTHER" id="PTHR24369">
    <property type="entry name" value="ANTIGEN BSP, PUTATIVE-RELATED"/>
    <property type="match status" value="1"/>
</dbReference>
<gene>
    <name evidence="6" type="ORF">TELCIR_07987</name>
</gene>
<evidence type="ECO:0000256" key="1">
    <source>
        <dbReference type="ARBA" id="ARBA00022614"/>
    </source>
</evidence>
<dbReference type="PROSITE" id="PS51450">
    <property type="entry name" value="LRR"/>
    <property type="match status" value="1"/>
</dbReference>
<feature type="signal peptide" evidence="4">
    <location>
        <begin position="1"/>
        <end position="18"/>
    </location>
</feature>
<protein>
    <submittedName>
        <fullName evidence="6">Leucine rich repeat domain protein</fullName>
    </submittedName>
</protein>
<reference evidence="6 7" key="1">
    <citation type="submission" date="2015-09" db="EMBL/GenBank/DDBJ databases">
        <title>Draft genome of the parasitic nematode Teladorsagia circumcincta isolate WARC Sus (inbred).</title>
        <authorList>
            <person name="Mitreva M."/>
        </authorList>
    </citation>
    <scope>NUCLEOTIDE SEQUENCE [LARGE SCALE GENOMIC DNA]</scope>
    <source>
        <strain evidence="6 7">S</strain>
    </source>
</reference>
<dbReference type="AlphaFoldDB" id="A0A2G9UL07"/>
<organism evidence="6 7">
    <name type="scientific">Teladorsagia circumcincta</name>
    <name type="common">Brown stomach worm</name>
    <name type="synonym">Ostertagia circumcincta</name>
    <dbReference type="NCBI Taxonomy" id="45464"/>
    <lineage>
        <taxon>Eukaryota</taxon>
        <taxon>Metazoa</taxon>
        <taxon>Ecdysozoa</taxon>
        <taxon>Nematoda</taxon>
        <taxon>Chromadorea</taxon>
        <taxon>Rhabditida</taxon>
        <taxon>Rhabditina</taxon>
        <taxon>Rhabditomorpha</taxon>
        <taxon>Strongyloidea</taxon>
        <taxon>Trichostrongylidae</taxon>
        <taxon>Teladorsagia</taxon>
    </lineage>
</organism>
<dbReference type="Pfam" id="PF13855">
    <property type="entry name" value="LRR_8"/>
    <property type="match status" value="1"/>
</dbReference>
<proteinExistence type="predicted"/>
<dbReference type="GO" id="GO:0005886">
    <property type="term" value="C:plasma membrane"/>
    <property type="evidence" value="ECO:0007669"/>
    <property type="project" value="TreeGrafter"/>
</dbReference>
<sequence>MMLDVFLVMATVISTSHLCPSMCDCTAQGRVDCSQRELTQVPPGIPPSTRYLDLRGNLLEVLPRYSLSGLGENLVHLDLSKNNLRNIDPNAFRGLKKLRTLYASQSVMNGSLSLLT</sequence>
<feature type="chain" id="PRO_5013849819" evidence="4">
    <location>
        <begin position="19"/>
        <end position="116"/>
    </location>
</feature>